<dbReference type="GO" id="GO:0019254">
    <property type="term" value="P:carnitine metabolic process, CoA-linked"/>
    <property type="evidence" value="ECO:0007669"/>
    <property type="project" value="TreeGrafter"/>
</dbReference>
<evidence type="ECO:0000259" key="7">
    <source>
        <dbReference type="Pfam" id="PF00755"/>
    </source>
</evidence>
<dbReference type="Gene3D" id="3.30.559.10">
    <property type="entry name" value="Chloramphenicol acetyltransferase-like domain"/>
    <property type="match status" value="1"/>
</dbReference>
<sequence>MRFLLTSELFFNILKGPSRCYSKDKSADPKHPKDLNFQSTKTTQSVAVSSKIPADLVEKSPASKTLKAAESPKLTHELIKVNQPKASAKVAVREAVSNAQPNVKDSGKITQIPSDTGKQVSTENSKPAAIQESFKNPSNKIPLSTVSPNPKGAVEKKQKLLTYPVVPLDEILKRFLRTVKPLLRKKVFKEQEELTNQFEKNEGSELQRLLEEAGRLENNWLADRWKRVAYLENRAPLTIFTSPCMTFPMQYFQNKSKFLSFVAKVIYGMGEFKEIIDAQKLPVVQMDSFNLDNSQFCKVFGTVRKPRRFCDVLEQHAQSNHVVVIHNNHFYKISIYNDNGKLLHVDVLTELLTNIYNRKRTKGPSVGLLTHDQRDNWAETYALLSRNPKNLQVLKVIEQALFTVSLDRNVPATKEDQLNVLAQQLLHGGGLMENSSNRWMDKTLQLIVNPNGMAGFCFEHAPADCQPVAVMMDFIQKKLSDANYGTCGCKEHKDSNCVTPLNFAPPDKCISFWLTIAERNIENLLPQLQVHVFKFMSYGNNFIKAQGLNPDSFIQMALQLAFCRQHCQLPAQYESAHLRLFSGGRTETIRSTSMESRHFVQAMTKAKTSRNQRLKALRVAVDGHQEYTKLALQGRGVDRHLLGLRLMAREHGKPQPKFFKSEGFAKSMHFRICSSQVATNHEAFMAYGPAVRDGYGCCYNPRAADIIIAISAWRSNQKICATQYGKSIETALNEMGQLIMDNKEFLCIKK</sequence>
<dbReference type="GO" id="GO:0005777">
    <property type="term" value="C:peroxisome"/>
    <property type="evidence" value="ECO:0007669"/>
    <property type="project" value="TreeGrafter"/>
</dbReference>
<dbReference type="InterPro" id="IPR023213">
    <property type="entry name" value="CAT-like_dom_sf"/>
</dbReference>
<feature type="active site" description="Proton acceptor" evidence="4">
    <location>
        <position position="460"/>
    </location>
</feature>
<evidence type="ECO:0000313" key="8">
    <source>
        <dbReference type="Proteomes" id="UP000504634"/>
    </source>
</evidence>
<evidence type="ECO:0000256" key="6">
    <source>
        <dbReference type="SAM" id="MobiDB-lite"/>
    </source>
</evidence>
<keyword evidence="8" id="KW-1185">Reference proteome</keyword>
<reference evidence="9" key="1">
    <citation type="submission" date="2025-08" db="UniProtKB">
        <authorList>
            <consortium name="RefSeq"/>
        </authorList>
    </citation>
    <scope>IDENTIFICATION</scope>
    <source>
        <strain evidence="9">11010-0011.00</strain>
        <tissue evidence="9">Whole body</tissue>
    </source>
</reference>
<keyword evidence="3 5" id="KW-0012">Acyltransferase</keyword>
<accession>A0A6J2TN15</accession>
<feature type="compositionally biased region" description="Basic and acidic residues" evidence="6">
    <location>
        <begin position="21"/>
        <end position="34"/>
    </location>
</feature>
<feature type="compositionally biased region" description="Polar residues" evidence="6">
    <location>
        <begin position="97"/>
        <end position="125"/>
    </location>
</feature>
<dbReference type="SUPFAM" id="SSF52777">
    <property type="entry name" value="CoA-dependent acyltransferases"/>
    <property type="match status" value="2"/>
</dbReference>
<dbReference type="RefSeq" id="XP_030377429.1">
    <property type="nucleotide sequence ID" value="XM_030521569.1"/>
</dbReference>
<protein>
    <submittedName>
        <fullName evidence="9">Carnitine O-acetyltransferase-like</fullName>
    </submittedName>
</protein>
<dbReference type="OrthoDB" id="240216at2759"/>
<dbReference type="Gene3D" id="3.30.559.70">
    <property type="entry name" value="Choline/Carnitine o-acyltransferase, domain 2"/>
    <property type="match status" value="1"/>
</dbReference>
<name>A0A6J2TN15_DROLE</name>
<evidence type="ECO:0000256" key="1">
    <source>
        <dbReference type="ARBA" id="ARBA00005232"/>
    </source>
</evidence>
<dbReference type="Proteomes" id="UP000504634">
    <property type="component" value="Unplaced"/>
</dbReference>
<comment type="similarity">
    <text evidence="1 5">Belongs to the carnitine/choline acetyltransferase family.</text>
</comment>
<evidence type="ECO:0000256" key="2">
    <source>
        <dbReference type="ARBA" id="ARBA00022679"/>
    </source>
</evidence>
<dbReference type="FunFam" id="3.30.559.70:FF:000010">
    <property type="entry name" value="Carnitine O-Acetyl-Transferase, isoform B"/>
    <property type="match status" value="1"/>
</dbReference>
<feature type="compositionally biased region" description="Polar residues" evidence="6">
    <location>
        <begin position="133"/>
        <end position="148"/>
    </location>
</feature>
<dbReference type="InterPro" id="IPR042231">
    <property type="entry name" value="Cho/carn_acyl_trans_2"/>
</dbReference>
<dbReference type="PROSITE" id="PS00440">
    <property type="entry name" value="ACYLTRANSF_C_2"/>
    <property type="match status" value="1"/>
</dbReference>
<dbReference type="GO" id="GO:0004092">
    <property type="term" value="F:carnitine O-acetyltransferase activity"/>
    <property type="evidence" value="ECO:0007669"/>
    <property type="project" value="TreeGrafter"/>
</dbReference>
<organism evidence="8 9">
    <name type="scientific">Drosophila lebanonensis</name>
    <name type="common">Fruit fly</name>
    <name type="synonym">Scaptodrosophila lebanonensis</name>
    <dbReference type="NCBI Taxonomy" id="7225"/>
    <lineage>
        <taxon>Eukaryota</taxon>
        <taxon>Metazoa</taxon>
        <taxon>Ecdysozoa</taxon>
        <taxon>Arthropoda</taxon>
        <taxon>Hexapoda</taxon>
        <taxon>Insecta</taxon>
        <taxon>Pterygota</taxon>
        <taxon>Neoptera</taxon>
        <taxon>Endopterygota</taxon>
        <taxon>Diptera</taxon>
        <taxon>Brachycera</taxon>
        <taxon>Muscomorpha</taxon>
        <taxon>Ephydroidea</taxon>
        <taxon>Drosophilidae</taxon>
        <taxon>Scaptodrosophila</taxon>
    </lineage>
</organism>
<dbReference type="PANTHER" id="PTHR22589">
    <property type="entry name" value="CARNITINE O-ACYLTRANSFERASE"/>
    <property type="match status" value="1"/>
</dbReference>
<dbReference type="GeneID" id="115626260"/>
<dbReference type="PANTHER" id="PTHR22589:SF103">
    <property type="entry name" value="CARNITINE O-ACETYL-TRANSFERASE, ISOFORM A-RELATED"/>
    <property type="match status" value="1"/>
</dbReference>
<evidence type="ECO:0000256" key="5">
    <source>
        <dbReference type="RuleBase" id="RU003801"/>
    </source>
</evidence>
<feature type="domain" description="Choline/carnitine acyltransferase" evidence="7">
    <location>
        <begin position="164"/>
        <end position="729"/>
    </location>
</feature>
<feature type="region of interest" description="Disordered" evidence="6">
    <location>
        <begin position="97"/>
        <end position="151"/>
    </location>
</feature>
<dbReference type="InterPro" id="IPR039551">
    <property type="entry name" value="Cho/carn_acyl_trans"/>
</dbReference>
<dbReference type="InterPro" id="IPR000542">
    <property type="entry name" value="Carn_acyl_trans"/>
</dbReference>
<evidence type="ECO:0000256" key="3">
    <source>
        <dbReference type="ARBA" id="ARBA00023315"/>
    </source>
</evidence>
<proteinExistence type="inferred from homology"/>
<dbReference type="AlphaFoldDB" id="A0A6J2TN15"/>
<keyword evidence="2 5" id="KW-0808">Transferase</keyword>
<feature type="region of interest" description="Disordered" evidence="6">
    <location>
        <begin position="21"/>
        <end position="42"/>
    </location>
</feature>
<dbReference type="Pfam" id="PF00755">
    <property type="entry name" value="Carn_acyltransf"/>
    <property type="match status" value="1"/>
</dbReference>
<evidence type="ECO:0000256" key="4">
    <source>
        <dbReference type="PIRSR" id="PIRSR600542-1"/>
    </source>
</evidence>
<gene>
    <name evidence="9" type="primary">LOC115626260</name>
</gene>
<evidence type="ECO:0000313" key="9">
    <source>
        <dbReference type="RefSeq" id="XP_030377429.1"/>
    </source>
</evidence>